<evidence type="ECO:0000313" key="7">
    <source>
        <dbReference type="Proteomes" id="UP000287171"/>
    </source>
</evidence>
<dbReference type="InterPro" id="IPR010982">
    <property type="entry name" value="Lambda_DNA-bd_dom_sf"/>
</dbReference>
<dbReference type="Gene3D" id="1.25.40.10">
    <property type="entry name" value="Tetratricopeptide repeat domain"/>
    <property type="match status" value="2"/>
</dbReference>
<dbReference type="OrthoDB" id="290878at2"/>
<evidence type="ECO:0000259" key="5">
    <source>
        <dbReference type="PROSITE" id="PS50943"/>
    </source>
</evidence>
<dbReference type="GO" id="GO:0005829">
    <property type="term" value="C:cytosol"/>
    <property type="evidence" value="ECO:0007669"/>
    <property type="project" value="TreeGrafter"/>
</dbReference>
<dbReference type="InterPro" id="IPR011990">
    <property type="entry name" value="TPR-like_helical_dom_sf"/>
</dbReference>
<dbReference type="Proteomes" id="UP000287171">
    <property type="component" value="Unassembled WGS sequence"/>
</dbReference>
<proteinExistence type="predicted"/>
<dbReference type="CDD" id="cd00093">
    <property type="entry name" value="HTH_XRE"/>
    <property type="match status" value="1"/>
</dbReference>
<comment type="caution">
    <text evidence="6">The sequence shown here is derived from an EMBL/GenBank/DDBJ whole genome shotgun (WGS) entry which is preliminary data.</text>
</comment>
<sequence>MSPEQPSSKIGKSVGEKLRAARITQHYTQSQLAAPDFSVSYISAIERGQIHPSLRALEILAARLGLSSTQLLPNKSQQEERTSAATALSEREEDEVELSLLDAHILIIQEDVTSAVTLLEHISTRRLKRSHQLQQRFLVGWAYYKAAKYQESEYVLSEAIQIAKELNAQYLHLRILHQLALTYAAMRNYAQALLAHQRCLNQLEESGLQDPFFVAQIYIQMGQHYTRLGDFEDALEVFHKALTITEEFTTSKSIQATYTNLCQYYASLKDTELATLYAYKSTQLRNLDMMKHLRSKLYHYLGHAIIQNDSTRLQAYLDQAWDTPGVKQDMLTQASLLSHRAAWHFMQDDLATAKKLALEALERAQPFADTLIMADTLIVLGRIGYASNKYDEGGKHFVSGLDMLERLESHEELANESVLYAQLLEEIGQEREAFTHIRRAYQSRLKMGK</sequence>
<organism evidence="6 7">
    <name type="scientific">Dictyobacter alpinus</name>
    <dbReference type="NCBI Taxonomy" id="2014873"/>
    <lineage>
        <taxon>Bacteria</taxon>
        <taxon>Bacillati</taxon>
        <taxon>Chloroflexota</taxon>
        <taxon>Ktedonobacteria</taxon>
        <taxon>Ktedonobacterales</taxon>
        <taxon>Dictyobacteraceae</taxon>
        <taxon>Dictyobacter</taxon>
    </lineage>
</organism>
<accession>A0A402B6M5</accession>
<dbReference type="GO" id="GO:0003700">
    <property type="term" value="F:DNA-binding transcription factor activity"/>
    <property type="evidence" value="ECO:0007669"/>
    <property type="project" value="TreeGrafter"/>
</dbReference>
<dbReference type="InterPro" id="IPR001387">
    <property type="entry name" value="Cro/C1-type_HTH"/>
</dbReference>
<keyword evidence="3" id="KW-0238">DNA-binding</keyword>
<dbReference type="InterPro" id="IPR013105">
    <property type="entry name" value="TPR_2"/>
</dbReference>
<evidence type="ECO:0000256" key="3">
    <source>
        <dbReference type="ARBA" id="ARBA00023125"/>
    </source>
</evidence>
<dbReference type="InterPro" id="IPR019734">
    <property type="entry name" value="TPR_rpt"/>
</dbReference>
<feature type="domain" description="HTH cro/C1-type" evidence="5">
    <location>
        <begin position="18"/>
        <end position="71"/>
    </location>
</feature>
<dbReference type="PROSITE" id="PS50293">
    <property type="entry name" value="TPR_REGION"/>
    <property type="match status" value="1"/>
</dbReference>
<dbReference type="GO" id="GO:0003677">
    <property type="term" value="F:DNA binding"/>
    <property type="evidence" value="ECO:0007669"/>
    <property type="project" value="UniProtKB-KW"/>
</dbReference>
<dbReference type="PROSITE" id="PS50005">
    <property type="entry name" value="TPR"/>
    <property type="match status" value="1"/>
</dbReference>
<gene>
    <name evidence="6" type="ORF">KDA_24780</name>
</gene>
<dbReference type="InterPro" id="IPR050807">
    <property type="entry name" value="TransReg_Diox_bact_type"/>
</dbReference>
<name>A0A402B6M5_9CHLR</name>
<evidence type="ECO:0000313" key="6">
    <source>
        <dbReference type="EMBL" id="GCE26994.1"/>
    </source>
</evidence>
<dbReference type="Pfam" id="PF07719">
    <property type="entry name" value="TPR_2"/>
    <property type="match status" value="1"/>
</dbReference>
<keyword evidence="7" id="KW-1185">Reference proteome</keyword>
<feature type="repeat" description="TPR" evidence="4">
    <location>
        <begin position="215"/>
        <end position="248"/>
    </location>
</feature>
<dbReference type="PANTHER" id="PTHR46797">
    <property type="entry name" value="HTH-TYPE TRANSCRIPTIONAL REGULATOR"/>
    <property type="match status" value="1"/>
</dbReference>
<dbReference type="Gene3D" id="1.10.260.40">
    <property type="entry name" value="lambda repressor-like DNA-binding domains"/>
    <property type="match status" value="1"/>
</dbReference>
<dbReference type="Pfam" id="PF01381">
    <property type="entry name" value="HTH_3"/>
    <property type="match status" value="1"/>
</dbReference>
<dbReference type="SMART" id="SM00028">
    <property type="entry name" value="TPR"/>
    <property type="match status" value="4"/>
</dbReference>
<dbReference type="SUPFAM" id="SSF48452">
    <property type="entry name" value="TPR-like"/>
    <property type="match status" value="3"/>
</dbReference>
<dbReference type="SMART" id="SM00530">
    <property type="entry name" value="HTH_XRE"/>
    <property type="match status" value="1"/>
</dbReference>
<keyword evidence="2 4" id="KW-0802">TPR repeat</keyword>
<dbReference type="EMBL" id="BIFT01000001">
    <property type="protein sequence ID" value="GCE26994.1"/>
    <property type="molecule type" value="Genomic_DNA"/>
</dbReference>
<keyword evidence="1" id="KW-0677">Repeat</keyword>
<dbReference type="SUPFAM" id="SSF47413">
    <property type="entry name" value="lambda repressor-like DNA-binding domains"/>
    <property type="match status" value="1"/>
</dbReference>
<dbReference type="RefSeq" id="WP_126627386.1">
    <property type="nucleotide sequence ID" value="NZ_BIFT01000001.1"/>
</dbReference>
<evidence type="ECO:0000256" key="2">
    <source>
        <dbReference type="ARBA" id="ARBA00022803"/>
    </source>
</evidence>
<dbReference type="PANTHER" id="PTHR46797:SF1">
    <property type="entry name" value="METHYLPHOSPHONATE SYNTHASE"/>
    <property type="match status" value="1"/>
</dbReference>
<dbReference type="PROSITE" id="PS50943">
    <property type="entry name" value="HTH_CROC1"/>
    <property type="match status" value="1"/>
</dbReference>
<evidence type="ECO:0000256" key="1">
    <source>
        <dbReference type="ARBA" id="ARBA00022737"/>
    </source>
</evidence>
<evidence type="ECO:0000256" key="4">
    <source>
        <dbReference type="PROSITE-ProRule" id="PRU00339"/>
    </source>
</evidence>
<dbReference type="AlphaFoldDB" id="A0A402B6M5"/>
<protein>
    <recommendedName>
        <fullName evidence="5">HTH cro/C1-type domain-containing protein</fullName>
    </recommendedName>
</protein>
<reference evidence="7" key="1">
    <citation type="submission" date="2018-12" db="EMBL/GenBank/DDBJ databases">
        <title>Tengunoibacter tsumagoiensis gen. nov., sp. nov., Dictyobacter kobayashii sp. nov., D. alpinus sp. nov., and D. joshuensis sp. nov. and description of Dictyobacteraceae fam. nov. within the order Ktedonobacterales isolated from Tengu-no-mugimeshi.</title>
        <authorList>
            <person name="Wang C.M."/>
            <person name="Zheng Y."/>
            <person name="Sakai Y."/>
            <person name="Toyoda A."/>
            <person name="Minakuchi Y."/>
            <person name="Abe K."/>
            <person name="Yokota A."/>
            <person name="Yabe S."/>
        </authorList>
    </citation>
    <scope>NUCLEOTIDE SEQUENCE [LARGE SCALE GENOMIC DNA]</scope>
    <source>
        <strain evidence="7">Uno16</strain>
    </source>
</reference>